<dbReference type="Gene3D" id="1.10.10.10">
    <property type="entry name" value="Winged helix-like DNA-binding domain superfamily/Winged helix DNA-binding domain"/>
    <property type="match status" value="1"/>
</dbReference>
<dbReference type="PANTHER" id="PTHR34580">
    <property type="match status" value="1"/>
</dbReference>
<accession>A0A8A4ZK67</accession>
<dbReference type="Pfam" id="PF13280">
    <property type="entry name" value="WYL"/>
    <property type="match status" value="1"/>
</dbReference>
<dbReference type="GO" id="GO:0003700">
    <property type="term" value="F:DNA-binding transcription factor activity"/>
    <property type="evidence" value="ECO:0007669"/>
    <property type="project" value="InterPro"/>
</dbReference>
<protein>
    <submittedName>
        <fullName evidence="4">WYL domain-containing protein</fullName>
    </submittedName>
</protein>
<keyword evidence="1" id="KW-0805">Transcription regulation</keyword>
<gene>
    <name evidence="4" type="ORF">J4E96_09730</name>
</gene>
<proteinExistence type="predicted"/>
<evidence type="ECO:0000256" key="2">
    <source>
        <dbReference type="ARBA" id="ARBA00023163"/>
    </source>
</evidence>
<sequence length="320" mass="35417">MSRPQRVIAILTALQVRRHTTADVLAAEFGVSTRTILRDVQSLVDADIPVLTERGRYGGISLLPGDQVDLTRLTASEADVFRAVGLDLNRARQLGAESAARGALSKLTTRRRTPQAQRDVMALSLAEVVTVDNRGWFGSEESIDVAAVARDLRRARQLRIHYRRSDAPQSRALVVDPYGLLLRADRWYLIADVDAAPRMFALTRLERWTVLDEPRRLRAGATLGQVAHDLAHALEGRTEVTITALLDANRIDLATRVLGARLRSIDRSARSPRVTITIGYDQIDGVRQLLQFADHLEVTAPPAARELVQRLAQEVALAHS</sequence>
<name>A0A8A4ZK67_9MICO</name>
<organism evidence="4 5">
    <name type="scientific">Pengzhenrongella sicca</name>
    <dbReference type="NCBI Taxonomy" id="2819238"/>
    <lineage>
        <taxon>Bacteria</taxon>
        <taxon>Bacillati</taxon>
        <taxon>Actinomycetota</taxon>
        <taxon>Actinomycetes</taxon>
        <taxon>Micrococcales</taxon>
        <taxon>Pengzhenrongella</taxon>
    </lineage>
</organism>
<dbReference type="Proteomes" id="UP000663937">
    <property type="component" value="Chromosome"/>
</dbReference>
<evidence type="ECO:0000313" key="5">
    <source>
        <dbReference type="Proteomes" id="UP000663937"/>
    </source>
</evidence>
<dbReference type="Pfam" id="PF08279">
    <property type="entry name" value="HTH_11"/>
    <property type="match status" value="1"/>
</dbReference>
<evidence type="ECO:0000256" key="1">
    <source>
        <dbReference type="ARBA" id="ARBA00023015"/>
    </source>
</evidence>
<dbReference type="InterPro" id="IPR026881">
    <property type="entry name" value="WYL_dom"/>
</dbReference>
<keyword evidence="5" id="KW-1185">Reference proteome</keyword>
<dbReference type="InterPro" id="IPR001034">
    <property type="entry name" value="DeoR_HTH"/>
</dbReference>
<reference evidence="4" key="1">
    <citation type="submission" date="2021-03" db="EMBL/GenBank/DDBJ databases">
        <title>Pengzhenrongella sicca gen. nov., sp. nov., a new member of suborder Micrococcineae isolated from High-Arctic tundra soil.</title>
        <authorList>
            <person name="Peng F."/>
        </authorList>
    </citation>
    <scope>NUCLEOTIDE SEQUENCE</scope>
    <source>
        <strain evidence="4">LRZ-2</strain>
    </source>
</reference>
<dbReference type="PANTHER" id="PTHR34580:SF1">
    <property type="entry name" value="PROTEIN PAFC"/>
    <property type="match status" value="1"/>
</dbReference>
<dbReference type="KEGG" id="psic:J4E96_09730"/>
<dbReference type="InterPro" id="IPR013196">
    <property type="entry name" value="HTH_11"/>
</dbReference>
<dbReference type="SUPFAM" id="SSF46785">
    <property type="entry name" value="Winged helix' DNA-binding domain"/>
    <property type="match status" value="1"/>
</dbReference>
<feature type="domain" description="HTH deoR-type" evidence="3">
    <location>
        <begin position="3"/>
        <end position="62"/>
    </location>
</feature>
<dbReference type="EMBL" id="CP071868">
    <property type="protein sequence ID" value="QTE31443.1"/>
    <property type="molecule type" value="Genomic_DNA"/>
</dbReference>
<dbReference type="PROSITE" id="PS51000">
    <property type="entry name" value="HTH_DEOR_2"/>
    <property type="match status" value="1"/>
</dbReference>
<dbReference type="InterPro" id="IPR036388">
    <property type="entry name" value="WH-like_DNA-bd_sf"/>
</dbReference>
<dbReference type="PROSITE" id="PS52050">
    <property type="entry name" value="WYL"/>
    <property type="match status" value="1"/>
</dbReference>
<dbReference type="InterPro" id="IPR036390">
    <property type="entry name" value="WH_DNA-bd_sf"/>
</dbReference>
<keyword evidence="2" id="KW-0804">Transcription</keyword>
<evidence type="ECO:0000259" key="3">
    <source>
        <dbReference type="PROSITE" id="PS51000"/>
    </source>
</evidence>
<evidence type="ECO:0000313" key="4">
    <source>
        <dbReference type="EMBL" id="QTE31443.1"/>
    </source>
</evidence>
<dbReference type="InterPro" id="IPR051534">
    <property type="entry name" value="CBASS_pafABC_assoc_protein"/>
</dbReference>
<dbReference type="AlphaFoldDB" id="A0A8A4ZK67"/>